<dbReference type="OrthoDB" id="3532562at2"/>
<dbReference type="EMBL" id="MAXA01000227">
    <property type="protein sequence ID" value="OHV26385.1"/>
    <property type="molecule type" value="Genomic_DNA"/>
</dbReference>
<dbReference type="InterPro" id="IPR011251">
    <property type="entry name" value="Luciferase-like_dom"/>
</dbReference>
<evidence type="ECO:0000313" key="4">
    <source>
        <dbReference type="Proteomes" id="UP000179769"/>
    </source>
</evidence>
<name>A0A1S1PZM2_9ACTN</name>
<keyword evidence="1" id="KW-0560">Oxidoreductase</keyword>
<keyword evidence="4" id="KW-1185">Reference proteome</keyword>
<dbReference type="PANTHER" id="PTHR43244">
    <property type="match status" value="1"/>
</dbReference>
<dbReference type="Pfam" id="PF00296">
    <property type="entry name" value="Bac_luciferase"/>
    <property type="match status" value="1"/>
</dbReference>
<dbReference type="Proteomes" id="UP000179769">
    <property type="component" value="Unassembled WGS sequence"/>
</dbReference>
<dbReference type="Gene3D" id="3.20.20.30">
    <property type="entry name" value="Luciferase-like domain"/>
    <property type="match status" value="1"/>
</dbReference>
<protein>
    <recommendedName>
        <fullName evidence="2">Luciferase-like domain-containing protein</fullName>
    </recommendedName>
</protein>
<evidence type="ECO:0000259" key="2">
    <source>
        <dbReference type="Pfam" id="PF00296"/>
    </source>
</evidence>
<dbReference type="AlphaFoldDB" id="A0A1S1PZM2"/>
<reference evidence="4" key="1">
    <citation type="submission" date="2016-07" db="EMBL/GenBank/DDBJ databases">
        <title>Frankia sp. NRRL B-16219 Genome sequencing.</title>
        <authorList>
            <person name="Ghodhbane-Gtari F."/>
            <person name="Swanson E."/>
            <person name="Gueddou A."/>
            <person name="Louati M."/>
            <person name="Nouioui I."/>
            <person name="Hezbri K."/>
            <person name="Abebe-Akele F."/>
            <person name="Simpson S."/>
            <person name="Morris K."/>
            <person name="Thomas K."/>
            <person name="Gtari M."/>
            <person name="Tisa L.S."/>
        </authorList>
    </citation>
    <scope>NUCLEOTIDE SEQUENCE [LARGE SCALE GENOMIC DNA]</scope>
    <source>
        <strain evidence="4">NRRL B-16219</strain>
    </source>
</reference>
<comment type="caution">
    <text evidence="3">The sequence shown here is derived from an EMBL/GenBank/DDBJ whole genome shotgun (WGS) entry which is preliminary data.</text>
</comment>
<dbReference type="GO" id="GO:0016705">
    <property type="term" value="F:oxidoreductase activity, acting on paired donors, with incorporation or reduction of molecular oxygen"/>
    <property type="evidence" value="ECO:0007669"/>
    <property type="project" value="InterPro"/>
</dbReference>
<dbReference type="InterPro" id="IPR036661">
    <property type="entry name" value="Luciferase-like_sf"/>
</dbReference>
<feature type="domain" description="Luciferase-like" evidence="2">
    <location>
        <begin position="11"/>
        <end position="240"/>
    </location>
</feature>
<evidence type="ECO:0000313" key="3">
    <source>
        <dbReference type="EMBL" id="OHV26385.1"/>
    </source>
</evidence>
<sequence>MTTTGPAVGLMLPTVANPGTGAVDTARVVEAARRAEAAGFDGVYIGDHLLHPHPMLESVVTLSVVAARTERVSFGPCVMLVGLRNPVALAKQLGTLAAFAPGRLRVGVGVGGEYPGEFEVAGVALPERGRRMESVLGQVQSLLRSGARRPDVTIAPGAPDVPFLLAGWKEVSLRRAATYGDGWIGYLLAPDSFARRRAFLLEYREKLGRVEVPFTTGMLVPVHVDPSGGAAVSAAAAWAKITDSEAGFPARLFAAGRPGEVVEQLHRYWAAGCTELVLAPADQGEGYLEQVSMLAGEVLPQVKAFS</sequence>
<dbReference type="RefSeq" id="WP_071065141.1">
    <property type="nucleotide sequence ID" value="NZ_MAXA01000227.1"/>
</dbReference>
<gene>
    <name evidence="3" type="ORF">BBK14_21395</name>
</gene>
<evidence type="ECO:0000256" key="1">
    <source>
        <dbReference type="ARBA" id="ARBA00023002"/>
    </source>
</evidence>
<accession>A0A1S1PZM2</accession>
<dbReference type="InterPro" id="IPR050564">
    <property type="entry name" value="F420-G6PD/mer"/>
</dbReference>
<proteinExistence type="predicted"/>
<dbReference type="PANTHER" id="PTHR43244:SF1">
    <property type="entry name" value="5,10-METHYLENETETRAHYDROMETHANOPTERIN REDUCTASE"/>
    <property type="match status" value="1"/>
</dbReference>
<dbReference type="SUPFAM" id="SSF51679">
    <property type="entry name" value="Bacterial luciferase-like"/>
    <property type="match status" value="1"/>
</dbReference>
<organism evidence="3 4">
    <name type="scientific">Parafrankia soli</name>
    <dbReference type="NCBI Taxonomy" id="2599596"/>
    <lineage>
        <taxon>Bacteria</taxon>
        <taxon>Bacillati</taxon>
        <taxon>Actinomycetota</taxon>
        <taxon>Actinomycetes</taxon>
        <taxon>Frankiales</taxon>
        <taxon>Frankiaceae</taxon>
        <taxon>Parafrankia</taxon>
    </lineage>
</organism>